<keyword evidence="3" id="KW-1185">Reference proteome</keyword>
<protein>
    <submittedName>
        <fullName evidence="2">Uncharacterized protein</fullName>
    </submittedName>
</protein>
<evidence type="ECO:0000313" key="2">
    <source>
        <dbReference type="EMBL" id="SNB68879.1"/>
    </source>
</evidence>
<gene>
    <name evidence="2" type="ORF">SAMN06265338_103134</name>
</gene>
<feature type="transmembrane region" description="Helical" evidence="1">
    <location>
        <begin position="6"/>
        <end position="25"/>
    </location>
</feature>
<accession>A0A212R9H9</accession>
<dbReference type="RefSeq" id="WP_158255178.1">
    <property type="nucleotide sequence ID" value="NZ_FYDG01000003.1"/>
</dbReference>
<reference evidence="3" key="1">
    <citation type="submission" date="2017-06" db="EMBL/GenBank/DDBJ databases">
        <authorList>
            <person name="Varghese N."/>
            <person name="Submissions S."/>
        </authorList>
    </citation>
    <scope>NUCLEOTIDE SEQUENCE [LARGE SCALE GENOMIC DNA]</scope>
    <source>
        <strain evidence="3">DSM 137</strain>
    </source>
</reference>
<keyword evidence="1" id="KW-1133">Transmembrane helix</keyword>
<name>A0A212R9H9_RHOAC</name>
<organism evidence="2 3">
    <name type="scientific">Rhodoblastus acidophilus</name>
    <name type="common">Rhodopseudomonas acidophila</name>
    <dbReference type="NCBI Taxonomy" id="1074"/>
    <lineage>
        <taxon>Bacteria</taxon>
        <taxon>Pseudomonadati</taxon>
        <taxon>Pseudomonadota</taxon>
        <taxon>Alphaproteobacteria</taxon>
        <taxon>Hyphomicrobiales</taxon>
        <taxon>Rhodoblastaceae</taxon>
        <taxon>Rhodoblastus</taxon>
    </lineage>
</organism>
<feature type="transmembrane region" description="Helical" evidence="1">
    <location>
        <begin position="32"/>
        <end position="56"/>
    </location>
</feature>
<dbReference type="Proteomes" id="UP000198418">
    <property type="component" value="Unassembled WGS sequence"/>
</dbReference>
<sequence length="58" mass="6187">MADLDLIMQALALTAIVLYLLPRVIGGRGATALPWIGAALLTGGIIIALVQTFFWFSK</sequence>
<evidence type="ECO:0000313" key="3">
    <source>
        <dbReference type="Proteomes" id="UP000198418"/>
    </source>
</evidence>
<proteinExistence type="predicted"/>
<dbReference type="AlphaFoldDB" id="A0A212R9H9"/>
<dbReference type="EMBL" id="FYDG01000003">
    <property type="protein sequence ID" value="SNB68879.1"/>
    <property type="molecule type" value="Genomic_DNA"/>
</dbReference>
<keyword evidence="1" id="KW-0472">Membrane</keyword>
<keyword evidence="1" id="KW-0812">Transmembrane</keyword>
<evidence type="ECO:0000256" key="1">
    <source>
        <dbReference type="SAM" id="Phobius"/>
    </source>
</evidence>